<accession>A0A2J1DXG0</accession>
<protein>
    <submittedName>
        <fullName evidence="1">Uncharacterized protein</fullName>
    </submittedName>
</protein>
<reference evidence="1 2" key="1">
    <citation type="journal article" date="2017" name="FEMS Microbiol. Ecol.">
        <title>Reconstructed genomes of novel Dehalococcoides mccartyi strains from 1,2,3,4-tetrachlorodibenzo-p-dioxin-dechlorinating enrichment cultures reveal divergent reductive dehalogenase gene profiles.</title>
        <authorList>
            <person name="Dam H.T."/>
            <person name="Vollmers J."/>
            <person name="Kaster A.K."/>
            <person name="Haggblom M.M."/>
        </authorList>
    </citation>
    <scope>NUCLEOTIDE SEQUENCE [LARGE SCALE GENOMIC DNA]</scope>
    <source>
        <strain evidence="1 2">H1-3-2.001</strain>
    </source>
</reference>
<comment type="caution">
    <text evidence="1">The sequence shown here is derived from an EMBL/GenBank/DDBJ whole genome shotgun (WGS) entry which is preliminary data.</text>
</comment>
<dbReference type="AlphaFoldDB" id="A0A2J1DXG0"/>
<dbReference type="EMBL" id="PHFD01000171">
    <property type="protein sequence ID" value="PKH46809.1"/>
    <property type="molecule type" value="Genomic_DNA"/>
</dbReference>
<evidence type="ECO:0000313" key="1">
    <source>
        <dbReference type="EMBL" id="PKH46809.1"/>
    </source>
</evidence>
<dbReference type="RefSeq" id="WP_058316900.1">
    <property type="nucleotide sequence ID" value="NZ_JBEVVB010000002.1"/>
</dbReference>
<organism evidence="1 2">
    <name type="scientific">Dehalococcoides mccartyi</name>
    <dbReference type="NCBI Taxonomy" id="61435"/>
    <lineage>
        <taxon>Bacteria</taxon>
        <taxon>Bacillati</taxon>
        <taxon>Chloroflexota</taxon>
        <taxon>Dehalococcoidia</taxon>
        <taxon>Dehalococcoidales</taxon>
        <taxon>Dehalococcoidaceae</taxon>
        <taxon>Dehalococcoides</taxon>
    </lineage>
</organism>
<evidence type="ECO:0000313" key="2">
    <source>
        <dbReference type="Proteomes" id="UP000233649"/>
    </source>
</evidence>
<dbReference type="Proteomes" id="UP000233649">
    <property type="component" value="Unassembled WGS sequence"/>
</dbReference>
<sequence>MYTVLGSGVDSLVIGFCVSQYRDIESFKILEQAKTDAGEKLFGGKGTSITWFGKPFVVHARGTKGYEWVLENGDVSICIARKAEGGRIYPEIYVTFRAEYLWANTARTAVYDIKHWIGTWAIVVGDKVSRCDLCIDLEMNMPSINLAQDVVTRARGKTEYYGSLPAEHYVNGQRDTGYRFGQGSIIGRIYDKSLEVVISQKEWFQTIWSTNGWNGESAITRVEFQCRRDFLKEMSVDDFWSLTERMGDIWRYCAQDWLTIRTHGNDSHRYRWAMKDWWNTITNSFDLFGEAYGIVRYKKNSFRYEHLMKQARGVLLTAAAVCGVSLGTNYGCKQIDFETDKWFNSKEFKVEVQNRMALVGGMKEEKLPIIVMEAIKLGGQLIN</sequence>
<gene>
    <name evidence="1" type="ORF">CVH13_00906</name>
</gene>
<name>A0A2J1DXG0_9CHLR</name>
<proteinExistence type="predicted"/>